<gene>
    <name evidence="1" type="ORF">MSIBF_A4420003</name>
</gene>
<dbReference type="EMBL" id="CCXY01000382">
    <property type="protein sequence ID" value="CEG13664.1"/>
    <property type="molecule type" value="Genomic_DNA"/>
</dbReference>
<proteinExistence type="predicted"/>
<name>A0A098EDS2_9ZZZZ</name>
<accession>A0A098EDS2</accession>
<protein>
    <submittedName>
        <fullName evidence="1">Uncharacterized protein</fullName>
    </submittedName>
</protein>
<evidence type="ECO:0000313" key="1">
    <source>
        <dbReference type="EMBL" id="CEG13664.1"/>
    </source>
</evidence>
<dbReference type="SUPFAM" id="SSF53448">
    <property type="entry name" value="Nucleotide-diphospho-sugar transferases"/>
    <property type="match status" value="1"/>
</dbReference>
<reference evidence="1" key="1">
    <citation type="submission" date="2014-09" db="EMBL/GenBank/DDBJ databases">
        <authorList>
            <person name="Probst J Alexander"/>
        </authorList>
    </citation>
    <scope>NUCLEOTIDE SEQUENCE</scope>
</reference>
<organism evidence="1">
    <name type="scientific">groundwater metagenome</name>
    <dbReference type="NCBI Taxonomy" id="717931"/>
    <lineage>
        <taxon>unclassified sequences</taxon>
        <taxon>metagenomes</taxon>
        <taxon>ecological metagenomes</taxon>
    </lineage>
</organism>
<sequence>MDINVENMLKFHYEKNALMTIGLLKVDDVSQYGRCRIK</sequence>
<dbReference type="AlphaFoldDB" id="A0A098EDS2"/>
<dbReference type="Gene3D" id="3.90.550.10">
    <property type="entry name" value="Spore Coat Polysaccharide Biosynthesis Protein SpsA, Chain A"/>
    <property type="match status" value="1"/>
</dbReference>
<dbReference type="InterPro" id="IPR029044">
    <property type="entry name" value="Nucleotide-diphossugar_trans"/>
</dbReference>